<reference evidence="2 3" key="1">
    <citation type="journal article" date="2014" name="Int. J. Syst. Evol. Microbiol.">
        <title>Phylogenomics and the dynamic genome evolution of the genus Streptococcus.</title>
        <authorList>
            <consortium name="The Broad Institute Genome Sequencing Platform"/>
            <person name="Richards V.P."/>
            <person name="Palmer S.R."/>
            <person name="Pavinski Bitar P.D."/>
            <person name="Qin X."/>
            <person name="Weinstock G.M."/>
            <person name="Highlander S.K."/>
            <person name="Town C.D."/>
            <person name="Burne R.A."/>
            <person name="Stanhope M.J."/>
        </authorList>
    </citation>
    <scope>NUCLEOTIDE SEQUENCE [LARGE SCALE GENOMIC DNA]</scope>
    <source>
        <strain evidence="2 3">NCTC 11558</strain>
    </source>
</reference>
<protein>
    <submittedName>
        <fullName evidence="2">Uncharacterized protein</fullName>
    </submittedName>
</protein>
<organism evidence="2 3">
    <name type="scientific">Streptococcus macacae NCTC 11558</name>
    <dbReference type="NCBI Taxonomy" id="764298"/>
    <lineage>
        <taxon>Bacteria</taxon>
        <taxon>Bacillati</taxon>
        <taxon>Bacillota</taxon>
        <taxon>Bacilli</taxon>
        <taxon>Lactobacillales</taxon>
        <taxon>Streptococcaceae</taxon>
        <taxon>Streptococcus</taxon>
    </lineage>
</organism>
<evidence type="ECO:0000256" key="1">
    <source>
        <dbReference type="SAM" id="Phobius"/>
    </source>
</evidence>
<accession>G5JYR9</accession>
<dbReference type="OrthoDB" id="2184460at2"/>
<evidence type="ECO:0000313" key="2">
    <source>
        <dbReference type="EMBL" id="EHJ53337.1"/>
    </source>
</evidence>
<proteinExistence type="predicted"/>
<keyword evidence="1" id="KW-1133">Transmembrane helix</keyword>
<comment type="caution">
    <text evidence="2">The sequence shown here is derived from an EMBL/GenBank/DDBJ whole genome shotgun (WGS) entry which is preliminary data.</text>
</comment>
<dbReference type="EMBL" id="AEUW02000001">
    <property type="protein sequence ID" value="EHJ53337.1"/>
    <property type="molecule type" value="Genomic_DNA"/>
</dbReference>
<sequence>MTANKKQHQVLWIVLGSLLGVIILIAGVIGGKYYMDKQRARELYQHGFRLYEEQIATYLKEHYSGIKKIEFSPIFIRRGGMSNANIVPVIYDEYGHREILGDSGKLDGMRSYGLSNGIELDFDGATGKKIIVLDDNDKKDLEVQDYDHLPDKAKWDSEIYIDENILKLVKQGHLKGIKKDSKGSPNARTVYNLEIKEGEYWKWH</sequence>
<keyword evidence="1" id="KW-0472">Membrane</keyword>
<evidence type="ECO:0000313" key="3">
    <source>
        <dbReference type="Proteomes" id="UP000003573"/>
    </source>
</evidence>
<dbReference type="AlphaFoldDB" id="G5JYR9"/>
<feature type="transmembrane region" description="Helical" evidence="1">
    <location>
        <begin position="12"/>
        <end position="35"/>
    </location>
</feature>
<name>G5JYR9_9STRE</name>
<keyword evidence="3" id="KW-1185">Reference proteome</keyword>
<dbReference type="Proteomes" id="UP000003573">
    <property type="component" value="Unassembled WGS sequence"/>
</dbReference>
<gene>
    <name evidence="2" type="ORF">STRMA_0333</name>
</gene>
<dbReference type="RefSeq" id="WP_003082386.1">
    <property type="nucleotide sequence ID" value="NZ_AEUW02000001.1"/>
</dbReference>
<keyword evidence="1" id="KW-0812">Transmembrane</keyword>
<dbReference type="STRING" id="764298.STRMA_0333"/>